<accession>A0A8X6QTC6</accession>
<reference evidence="1" key="1">
    <citation type="submission" date="2020-08" db="EMBL/GenBank/DDBJ databases">
        <title>Multicomponent nature underlies the extraordinary mechanical properties of spider dragline silk.</title>
        <authorList>
            <person name="Kono N."/>
            <person name="Nakamura H."/>
            <person name="Mori M."/>
            <person name="Yoshida Y."/>
            <person name="Ohtoshi R."/>
            <person name="Malay A.D."/>
            <person name="Moran D.A.P."/>
            <person name="Tomita M."/>
            <person name="Numata K."/>
            <person name="Arakawa K."/>
        </authorList>
    </citation>
    <scope>NUCLEOTIDE SEQUENCE</scope>
</reference>
<proteinExistence type="predicted"/>
<gene>
    <name evidence="1" type="ORF">NPIL_610591</name>
</gene>
<organism evidence="1 2">
    <name type="scientific">Nephila pilipes</name>
    <name type="common">Giant wood spider</name>
    <name type="synonym">Nephila maculata</name>
    <dbReference type="NCBI Taxonomy" id="299642"/>
    <lineage>
        <taxon>Eukaryota</taxon>
        <taxon>Metazoa</taxon>
        <taxon>Ecdysozoa</taxon>
        <taxon>Arthropoda</taxon>
        <taxon>Chelicerata</taxon>
        <taxon>Arachnida</taxon>
        <taxon>Araneae</taxon>
        <taxon>Araneomorphae</taxon>
        <taxon>Entelegynae</taxon>
        <taxon>Araneoidea</taxon>
        <taxon>Nephilidae</taxon>
        <taxon>Nephila</taxon>
    </lineage>
</organism>
<sequence length="234" mass="26914">MASQKNGRMGWMAGKEHRSGPVIQPILPFFGFLPLPTLDQLPFKYWMRPLDLWHVFKNPYQSNEPIRSHFRLPSPYKSRLRHQPSHCMPCARLLYTMSYMKDEYTFDKVTFSTIRKMPIPFFTFSQDFRFPIFHSERVRHHQTVLPTPGYLERTWTAVPGSVDGFCSNGDGFRVIERVASFRLPSGKLVSHLPANDAVGENHCVGTCLPRGLFVGTRFVEQHVSVVQVPQTCGV</sequence>
<keyword evidence="2" id="KW-1185">Reference proteome</keyword>
<dbReference type="AlphaFoldDB" id="A0A8X6QTC6"/>
<evidence type="ECO:0000313" key="2">
    <source>
        <dbReference type="Proteomes" id="UP000887013"/>
    </source>
</evidence>
<dbReference type="EMBL" id="BMAW01083863">
    <property type="protein sequence ID" value="GFU35925.1"/>
    <property type="molecule type" value="Genomic_DNA"/>
</dbReference>
<protein>
    <submittedName>
        <fullName evidence="1">Uncharacterized protein</fullName>
    </submittedName>
</protein>
<comment type="caution">
    <text evidence="1">The sequence shown here is derived from an EMBL/GenBank/DDBJ whole genome shotgun (WGS) entry which is preliminary data.</text>
</comment>
<name>A0A8X6QTC6_NEPPI</name>
<evidence type="ECO:0000313" key="1">
    <source>
        <dbReference type="EMBL" id="GFU35925.1"/>
    </source>
</evidence>
<dbReference type="Proteomes" id="UP000887013">
    <property type="component" value="Unassembled WGS sequence"/>
</dbReference>